<proteinExistence type="predicted"/>
<feature type="domain" description="OmpR/PhoB-type" evidence="9">
    <location>
        <begin position="145"/>
        <end position="244"/>
    </location>
</feature>
<dbReference type="OMA" id="QIISEVW"/>
<dbReference type="InterPro" id="IPR016032">
    <property type="entry name" value="Sig_transdc_resp-reg_C-effctor"/>
</dbReference>
<evidence type="ECO:0000256" key="5">
    <source>
        <dbReference type="ARBA" id="ARBA00023163"/>
    </source>
</evidence>
<dbReference type="FunFam" id="3.40.50.2300:FF:000002">
    <property type="entry name" value="DNA-binding response regulator PhoP"/>
    <property type="match status" value="1"/>
</dbReference>
<gene>
    <name evidence="10" type="ORF">DGD08_03180</name>
</gene>
<dbReference type="SUPFAM" id="SSF52172">
    <property type="entry name" value="CheY-like"/>
    <property type="match status" value="1"/>
</dbReference>
<dbReference type="EMBL" id="DPIY01000004">
    <property type="protein sequence ID" value="HCT56197.1"/>
    <property type="molecule type" value="Genomic_DNA"/>
</dbReference>
<protein>
    <submittedName>
        <fullName evidence="10">DNA-binding response regulator</fullName>
    </submittedName>
</protein>
<dbReference type="Pfam" id="PF00486">
    <property type="entry name" value="Trans_reg_C"/>
    <property type="match status" value="1"/>
</dbReference>
<keyword evidence="1 6" id="KW-0597">Phosphoprotein</keyword>
<dbReference type="GO" id="GO:0005829">
    <property type="term" value="C:cytosol"/>
    <property type="evidence" value="ECO:0007669"/>
    <property type="project" value="TreeGrafter"/>
</dbReference>
<dbReference type="SMART" id="SM00448">
    <property type="entry name" value="REC"/>
    <property type="match status" value="1"/>
</dbReference>
<evidence type="ECO:0000256" key="6">
    <source>
        <dbReference type="PROSITE-ProRule" id="PRU00169"/>
    </source>
</evidence>
<sequence length="245" mass="27347">MTTESVSASFGVSILVVEDNALLAAGVRSNLEFEGYQVTVAATGREGLRLAKSRAHALIVLDLMLPDIDGFRVLRELREHGVETPVLILTAMGDETDKVRGFRFGADDYVTKPFGLMEFLARVQALLRRSRTAKPAHDVPTVQADNTRRFGNVAIDLSTRSVTLEGSAVMLRPREYDLLVALVRRDGAIASREELLREVWGYDDSVVSRTVDTHMAELRRKLETDPSEPRWLLTVRKTGYRMAMS</sequence>
<organism evidence="10 11">
    <name type="scientific">Gemmatimonas aurantiaca</name>
    <dbReference type="NCBI Taxonomy" id="173480"/>
    <lineage>
        <taxon>Bacteria</taxon>
        <taxon>Pseudomonadati</taxon>
        <taxon>Gemmatimonadota</taxon>
        <taxon>Gemmatimonadia</taxon>
        <taxon>Gemmatimonadales</taxon>
        <taxon>Gemmatimonadaceae</taxon>
        <taxon>Gemmatimonas</taxon>
    </lineage>
</organism>
<dbReference type="InterPro" id="IPR011006">
    <property type="entry name" value="CheY-like_superfamily"/>
</dbReference>
<evidence type="ECO:0000256" key="4">
    <source>
        <dbReference type="ARBA" id="ARBA00023125"/>
    </source>
</evidence>
<dbReference type="CDD" id="cd17574">
    <property type="entry name" value="REC_OmpR"/>
    <property type="match status" value="1"/>
</dbReference>
<dbReference type="PANTHER" id="PTHR48111:SF1">
    <property type="entry name" value="TWO-COMPONENT RESPONSE REGULATOR ORR33"/>
    <property type="match status" value="1"/>
</dbReference>
<evidence type="ECO:0000259" key="8">
    <source>
        <dbReference type="PROSITE" id="PS50110"/>
    </source>
</evidence>
<dbReference type="Gene3D" id="3.40.50.2300">
    <property type="match status" value="1"/>
</dbReference>
<dbReference type="PANTHER" id="PTHR48111">
    <property type="entry name" value="REGULATOR OF RPOS"/>
    <property type="match status" value="1"/>
</dbReference>
<dbReference type="GO" id="GO:0000976">
    <property type="term" value="F:transcription cis-regulatory region binding"/>
    <property type="evidence" value="ECO:0007669"/>
    <property type="project" value="TreeGrafter"/>
</dbReference>
<keyword evidence="2" id="KW-0902">Two-component regulatory system</keyword>
<dbReference type="SMART" id="SM00862">
    <property type="entry name" value="Trans_reg_C"/>
    <property type="match status" value="1"/>
</dbReference>
<dbReference type="InterPro" id="IPR001789">
    <property type="entry name" value="Sig_transdc_resp-reg_receiver"/>
</dbReference>
<dbReference type="Proteomes" id="UP000264071">
    <property type="component" value="Unassembled WGS sequence"/>
</dbReference>
<dbReference type="PROSITE" id="PS51755">
    <property type="entry name" value="OMPR_PHOB"/>
    <property type="match status" value="1"/>
</dbReference>
<evidence type="ECO:0000313" key="11">
    <source>
        <dbReference type="Proteomes" id="UP000264071"/>
    </source>
</evidence>
<feature type="domain" description="Response regulatory" evidence="8">
    <location>
        <begin position="13"/>
        <end position="127"/>
    </location>
</feature>
<keyword evidence="3" id="KW-0805">Transcription regulation</keyword>
<dbReference type="InterPro" id="IPR036388">
    <property type="entry name" value="WH-like_DNA-bd_sf"/>
</dbReference>
<comment type="caution">
    <text evidence="10">The sequence shown here is derived from an EMBL/GenBank/DDBJ whole genome shotgun (WGS) entry which is preliminary data.</text>
</comment>
<accession>A0A3D4V7A9</accession>
<dbReference type="Gene3D" id="6.10.250.690">
    <property type="match status" value="1"/>
</dbReference>
<evidence type="ECO:0000256" key="2">
    <source>
        <dbReference type="ARBA" id="ARBA00023012"/>
    </source>
</evidence>
<dbReference type="Pfam" id="PF00072">
    <property type="entry name" value="Response_reg"/>
    <property type="match status" value="1"/>
</dbReference>
<dbReference type="InterPro" id="IPR039420">
    <property type="entry name" value="WalR-like"/>
</dbReference>
<dbReference type="Gene3D" id="1.10.10.10">
    <property type="entry name" value="Winged helix-like DNA-binding domain superfamily/Winged helix DNA-binding domain"/>
    <property type="match status" value="1"/>
</dbReference>
<feature type="DNA-binding region" description="OmpR/PhoB-type" evidence="7">
    <location>
        <begin position="145"/>
        <end position="244"/>
    </location>
</feature>
<dbReference type="GO" id="GO:0006355">
    <property type="term" value="P:regulation of DNA-templated transcription"/>
    <property type="evidence" value="ECO:0007669"/>
    <property type="project" value="InterPro"/>
</dbReference>
<evidence type="ECO:0000256" key="1">
    <source>
        <dbReference type="ARBA" id="ARBA00022553"/>
    </source>
</evidence>
<dbReference type="CDD" id="cd00383">
    <property type="entry name" value="trans_reg_C"/>
    <property type="match status" value="1"/>
</dbReference>
<keyword evidence="4 7" id="KW-0238">DNA-binding</keyword>
<name>A0A3D4V7A9_9BACT</name>
<keyword evidence="5" id="KW-0804">Transcription</keyword>
<dbReference type="InterPro" id="IPR001867">
    <property type="entry name" value="OmpR/PhoB-type_DNA-bd"/>
</dbReference>
<dbReference type="GO" id="GO:0032993">
    <property type="term" value="C:protein-DNA complex"/>
    <property type="evidence" value="ECO:0007669"/>
    <property type="project" value="TreeGrafter"/>
</dbReference>
<dbReference type="PROSITE" id="PS50110">
    <property type="entry name" value="RESPONSE_REGULATORY"/>
    <property type="match status" value="1"/>
</dbReference>
<evidence type="ECO:0000256" key="7">
    <source>
        <dbReference type="PROSITE-ProRule" id="PRU01091"/>
    </source>
</evidence>
<evidence type="ECO:0000259" key="9">
    <source>
        <dbReference type="PROSITE" id="PS51755"/>
    </source>
</evidence>
<dbReference type="AlphaFoldDB" id="A0A3D4V7A9"/>
<dbReference type="SUPFAM" id="SSF46894">
    <property type="entry name" value="C-terminal effector domain of the bipartite response regulators"/>
    <property type="match status" value="1"/>
</dbReference>
<dbReference type="GO" id="GO:0000156">
    <property type="term" value="F:phosphorelay response regulator activity"/>
    <property type="evidence" value="ECO:0007669"/>
    <property type="project" value="TreeGrafter"/>
</dbReference>
<evidence type="ECO:0000313" key="10">
    <source>
        <dbReference type="EMBL" id="HCT56197.1"/>
    </source>
</evidence>
<evidence type="ECO:0000256" key="3">
    <source>
        <dbReference type="ARBA" id="ARBA00023015"/>
    </source>
</evidence>
<feature type="modified residue" description="4-aspartylphosphate" evidence="6">
    <location>
        <position position="62"/>
    </location>
</feature>
<reference evidence="10 11" key="1">
    <citation type="journal article" date="2018" name="Nat. Biotechnol.">
        <title>A standardized bacterial taxonomy based on genome phylogeny substantially revises the tree of life.</title>
        <authorList>
            <person name="Parks D.H."/>
            <person name="Chuvochina M."/>
            <person name="Waite D.W."/>
            <person name="Rinke C."/>
            <person name="Skarshewski A."/>
            <person name="Chaumeil P.A."/>
            <person name="Hugenholtz P."/>
        </authorList>
    </citation>
    <scope>NUCLEOTIDE SEQUENCE [LARGE SCALE GENOMIC DNA]</scope>
    <source>
        <strain evidence="10">UBA8844</strain>
    </source>
</reference>